<evidence type="ECO:0000259" key="2">
    <source>
        <dbReference type="PROSITE" id="PS50158"/>
    </source>
</evidence>
<dbReference type="Pfam" id="PF03372">
    <property type="entry name" value="Exo_endo_phos"/>
    <property type="match status" value="1"/>
</dbReference>
<sequence length="1819" mass="205572">MPSLFVEGSKFNARGRTSGLGEGLLSKEGRGVGFRKIQEWNQDALYNWYWKQVVNKSMMDKQMFVGTRYSIAEGYKMLCSVQQKVTWDREEIKQWLHWGSNSSSLQQLVRVIRRARMSNFKRKRDFSTATMRGALTGMWRLQRGWRFQVLDCKTKTFVFCLNSEGEARFVLSNGPWSPCDGFMMVAAMPEDGLWTSGDLDSLDVLVKAHGIPLELMTDDAAVLLANRVGKYISANKVRKKGVLINSFIRFRSRISIRLPLVPGVSLEGNSKKKHWAFFKYERLPVFCFKCGVIGHLENMCSGRNRVVLVDDGRSVPLFGPWIRDGSRLENGFALLEVEDIQDRVILEKSDGSRPQGMDNGADAASCCPPVDHTPQLDVSNGGDGTPTLDLVSKDLLAGGMEGVPRQRSDTTCSVAYNDYVKIPFPAQHVSHVAKIFQEKLGPVWFGATREGEDIGKLPKLAYHLKKSKMVGPNGIHKKPVFRFSNRDLEPCVGGKRKKSMGEEFTGESTGNDCIAIVDNHRVNDVFGEGSAIDACGNEGEEEEIISPSKKLRLDGESILEGRDALPIMGECNESINSRLLGSSSYNCYCWNGEKCGIEFFVGRGGGPYHAPQVPMKLLSWNCRGLGQARAVSALRGLVVNENLDVLFLMETKVNLSRMNWIWRHLGFVNAIVVEAMGSAGGLCLCWKQGVEIENLSASKAGIMVRFENTLNCPAWIGWFVYGLPIRGDRGAFWDDITLHVLSFNEPWMLMGDLNVMVNQSEKFGGSQVIAVECRSFTEFLLHSGGVDIGCVGNFFTWSNKRQLPDLVKERLDRVIGSTDWLIRFPKAGVKALPIRSSDHAPLVLDLLFDQDNYHKPFRFLDAWARDPTCKEDKLKVIEKALLEVQQRVPSVENSQLEADIILEIEEVTARQSEIWFRKSQELWNRDGDRNTRFFHASTIVRRKQNFIGAISEEGVHWINNWLDIGNYFSKNFKSVYSSSKPVFNQEIFDLLPTTVTDALNDDLIRVPSGGEIRKVVWSMAPLKAPGPDGMPGRFYRAHWNIVGQDVIDTVVEFFRTCEFVKTLNRTFIVLIPKKQDAWKFDDYQPISLCNFAYKVIAKLLANRLRMVLPLIISTFQSAFLPGRWIAENRIIAHEILDSFKKKQGKIGFVGLKVDMSKAYDRLEWSFVDIVFKAFSFGNRFRGLIMKCISSVSFSVLLDGGPLKQFCPSQGLRQGDPLSPFLFIIGSEVLSRLLLREEATGHLHGFKVCPRSPPISHLMYADDTFLFCAAKVDEINVVQECLKKYCDWSGQMLNASKSAIVYSKNTCPEVKALINNILGFRPLSDNDKFLGNPISFSKSITRDFIFVVDKVKSRLEGWRSKLLSQAGRTTLIQSVVASITVYAMSTFLLPQRICDELDKVVRKFWWVGARVDPSCGDERLWCRIFRAKYCKHDESFWSVNLPDAASKVARGILASRDFIRGESCWLVANGRNTDIWHSPWIPWLSWNDYIAAFNPRVQSPRVNLLCNFFNERGELMTEAIAEWFAPRVGNQIGRVELLSNSDKDRLIWRDSIDGSFSISQAYLSRIKPRLGIGSNVWKEIWKAPVHERVKLFLWKVCKDILPCGSCLRTVFGNESHCVLCNDGEDSLPHLFFLCPFARACWFSSPFGIRSERLLFSITLDMVNWILHPSPSVYPGTSGEPSLSQFAAYICFSLWNSRNHVYHNVSSLRPQEVLSKCSKLVLKEFNFYSDAAVRGSWAFVAVVVFNKDRVFVDALTAKVRATSALHAECLALCHAFSLSLKLDCKEANFFTDCLQLVNAVIKFSIPVWNLSNLFFAFVCLS</sequence>
<proteinExistence type="predicted"/>
<reference evidence="4" key="2">
    <citation type="submission" date="2021-03" db="UniProtKB">
        <authorList>
            <consortium name="EnsemblPlants"/>
        </authorList>
    </citation>
    <scope>IDENTIFICATION</scope>
</reference>
<dbReference type="InterPro" id="IPR026960">
    <property type="entry name" value="RVT-Znf"/>
</dbReference>
<keyword evidence="5" id="KW-1185">Reference proteome</keyword>
<evidence type="ECO:0000313" key="5">
    <source>
        <dbReference type="Proteomes" id="UP000596661"/>
    </source>
</evidence>
<dbReference type="SUPFAM" id="SSF56219">
    <property type="entry name" value="DNase I-like"/>
    <property type="match status" value="1"/>
</dbReference>
<dbReference type="InterPro" id="IPR000477">
    <property type="entry name" value="RT_dom"/>
</dbReference>
<feature type="domain" description="Reverse transcriptase" evidence="3">
    <location>
        <begin position="1052"/>
        <end position="1333"/>
    </location>
</feature>
<reference evidence="4" key="1">
    <citation type="submission" date="2018-11" db="EMBL/GenBank/DDBJ databases">
        <authorList>
            <person name="Grassa J C."/>
        </authorList>
    </citation>
    <scope>NUCLEOTIDE SEQUENCE [LARGE SCALE GENOMIC DNA]</scope>
</reference>
<evidence type="ECO:0000256" key="1">
    <source>
        <dbReference type="PROSITE-ProRule" id="PRU00047"/>
    </source>
</evidence>
<keyword evidence="1" id="KW-0862">Zinc</keyword>
<dbReference type="EMBL" id="UZAU01000084">
    <property type="status" value="NOT_ANNOTATED_CDS"/>
    <property type="molecule type" value="Genomic_DNA"/>
</dbReference>
<keyword evidence="1" id="KW-0479">Metal-binding</keyword>
<feature type="domain" description="CCHC-type" evidence="2">
    <location>
        <begin position="287"/>
        <end position="300"/>
    </location>
</feature>
<evidence type="ECO:0000313" key="4">
    <source>
        <dbReference type="EnsemblPlants" id="cds.evm.model.02.18"/>
    </source>
</evidence>
<dbReference type="PANTHER" id="PTHR33116">
    <property type="entry name" value="REVERSE TRANSCRIPTASE ZINC-BINDING DOMAIN-CONTAINING PROTEIN-RELATED-RELATED"/>
    <property type="match status" value="1"/>
</dbReference>
<dbReference type="CDD" id="cd01650">
    <property type="entry name" value="RT_nLTR_like"/>
    <property type="match status" value="1"/>
</dbReference>
<dbReference type="GO" id="GO:0003676">
    <property type="term" value="F:nucleic acid binding"/>
    <property type="evidence" value="ECO:0007669"/>
    <property type="project" value="InterPro"/>
</dbReference>
<dbReference type="Pfam" id="PF14392">
    <property type="entry name" value="zf-CCHC_4"/>
    <property type="match status" value="1"/>
</dbReference>
<dbReference type="Gramene" id="evm.model.02.18">
    <property type="protein sequence ID" value="cds.evm.model.02.18"/>
    <property type="gene ID" value="evm.TU.02.18"/>
</dbReference>
<organism evidence="4 5">
    <name type="scientific">Cannabis sativa</name>
    <name type="common">Hemp</name>
    <name type="synonym">Marijuana</name>
    <dbReference type="NCBI Taxonomy" id="3483"/>
    <lineage>
        <taxon>Eukaryota</taxon>
        <taxon>Viridiplantae</taxon>
        <taxon>Streptophyta</taxon>
        <taxon>Embryophyta</taxon>
        <taxon>Tracheophyta</taxon>
        <taxon>Spermatophyta</taxon>
        <taxon>Magnoliopsida</taxon>
        <taxon>eudicotyledons</taxon>
        <taxon>Gunneridae</taxon>
        <taxon>Pentapetalae</taxon>
        <taxon>rosids</taxon>
        <taxon>fabids</taxon>
        <taxon>Rosales</taxon>
        <taxon>Cannabaceae</taxon>
        <taxon>Cannabis</taxon>
    </lineage>
</organism>
<dbReference type="InterPro" id="IPR001878">
    <property type="entry name" value="Znf_CCHC"/>
</dbReference>
<dbReference type="InterPro" id="IPR036691">
    <property type="entry name" value="Endo/exonu/phosph_ase_sf"/>
</dbReference>
<dbReference type="InterPro" id="IPR025836">
    <property type="entry name" value="Zn_knuckle_CX2CX4HX4C"/>
</dbReference>
<protein>
    <recommendedName>
        <fullName evidence="6">Reverse transcriptase domain-containing protein</fullName>
    </recommendedName>
</protein>
<evidence type="ECO:0008006" key="6">
    <source>
        <dbReference type="Google" id="ProtNLM"/>
    </source>
</evidence>
<dbReference type="Pfam" id="PF00078">
    <property type="entry name" value="RVT_1"/>
    <property type="match status" value="1"/>
</dbReference>
<dbReference type="PROSITE" id="PS50878">
    <property type="entry name" value="RT_POL"/>
    <property type="match status" value="1"/>
</dbReference>
<dbReference type="PANTHER" id="PTHR33116:SF86">
    <property type="entry name" value="REVERSE TRANSCRIPTASE DOMAIN-CONTAINING PROTEIN"/>
    <property type="match status" value="1"/>
</dbReference>
<dbReference type="GO" id="GO:0008270">
    <property type="term" value="F:zinc ion binding"/>
    <property type="evidence" value="ECO:0007669"/>
    <property type="project" value="UniProtKB-KW"/>
</dbReference>
<dbReference type="Proteomes" id="UP000596661">
    <property type="component" value="Chromosome 2"/>
</dbReference>
<evidence type="ECO:0000259" key="3">
    <source>
        <dbReference type="PROSITE" id="PS50878"/>
    </source>
</evidence>
<dbReference type="Pfam" id="PF13966">
    <property type="entry name" value="zf-RVT"/>
    <property type="match status" value="1"/>
</dbReference>
<name>A0A803NV61_CANSA</name>
<dbReference type="GO" id="GO:0003824">
    <property type="term" value="F:catalytic activity"/>
    <property type="evidence" value="ECO:0007669"/>
    <property type="project" value="InterPro"/>
</dbReference>
<dbReference type="EnsemblPlants" id="evm.model.02.18">
    <property type="protein sequence ID" value="cds.evm.model.02.18"/>
    <property type="gene ID" value="evm.TU.02.18"/>
</dbReference>
<accession>A0A803NV61</accession>
<keyword evidence="1" id="KW-0863">Zinc-finger</keyword>
<dbReference type="InterPro" id="IPR005135">
    <property type="entry name" value="Endo/exonuclease/phosphatase"/>
</dbReference>
<dbReference type="PROSITE" id="PS50158">
    <property type="entry name" value="ZF_CCHC"/>
    <property type="match status" value="1"/>
</dbReference>
<dbReference type="Gene3D" id="3.60.10.10">
    <property type="entry name" value="Endonuclease/exonuclease/phosphatase"/>
    <property type="match status" value="1"/>
</dbReference>